<dbReference type="AlphaFoldDB" id="A0A841LBW9"/>
<dbReference type="Pfam" id="PF13350">
    <property type="entry name" value="Y_phosphatase3"/>
    <property type="match status" value="1"/>
</dbReference>
<protein>
    <submittedName>
        <fullName evidence="2">Protein-tyrosine phosphatase</fullName>
        <ecNumber evidence="2">3.1.3.48</ecNumber>
    </submittedName>
</protein>
<dbReference type="Gene3D" id="3.90.190.10">
    <property type="entry name" value="Protein tyrosine phosphatase superfamily"/>
    <property type="match status" value="1"/>
</dbReference>
<evidence type="ECO:0000313" key="2">
    <source>
        <dbReference type="EMBL" id="MBB6228473.1"/>
    </source>
</evidence>
<reference evidence="2 3" key="1">
    <citation type="submission" date="2020-08" db="EMBL/GenBank/DDBJ databases">
        <title>Genomic Encyclopedia of Type Strains, Phase IV (KMG-IV): sequencing the most valuable type-strain genomes for metagenomic binning, comparative biology and taxonomic classification.</title>
        <authorList>
            <person name="Goeker M."/>
        </authorList>
    </citation>
    <scope>NUCLEOTIDE SEQUENCE [LARGE SCALE GENOMIC DNA]</scope>
    <source>
        <strain evidence="2 3">DSM 102189</strain>
    </source>
</reference>
<feature type="chain" id="PRO_5032452865" evidence="1">
    <location>
        <begin position="23"/>
        <end position="356"/>
    </location>
</feature>
<evidence type="ECO:0000256" key="1">
    <source>
        <dbReference type="SAM" id="SignalP"/>
    </source>
</evidence>
<proteinExistence type="predicted"/>
<accession>A0A841LBW9</accession>
<keyword evidence="1" id="KW-0732">Signal</keyword>
<dbReference type="InterPro" id="IPR026893">
    <property type="entry name" value="Tyr/Ser_Pase_IphP-type"/>
</dbReference>
<name>A0A841LBW9_9SPHN</name>
<dbReference type="InterPro" id="IPR029021">
    <property type="entry name" value="Prot-tyrosine_phosphatase-like"/>
</dbReference>
<comment type="caution">
    <text evidence="2">The sequence shown here is derived from an EMBL/GenBank/DDBJ whole genome shotgun (WGS) entry which is preliminary data.</text>
</comment>
<gene>
    <name evidence="2" type="ORF">FHS79_002660</name>
</gene>
<organism evidence="2 3">
    <name type="scientific">Polymorphobacter multimanifer</name>
    <dbReference type="NCBI Taxonomy" id="1070431"/>
    <lineage>
        <taxon>Bacteria</taxon>
        <taxon>Pseudomonadati</taxon>
        <taxon>Pseudomonadota</taxon>
        <taxon>Alphaproteobacteria</taxon>
        <taxon>Sphingomonadales</taxon>
        <taxon>Sphingosinicellaceae</taxon>
        <taxon>Polymorphobacter</taxon>
    </lineage>
</organism>
<dbReference type="EMBL" id="JACIIV010000019">
    <property type="protein sequence ID" value="MBB6228473.1"/>
    <property type="molecule type" value="Genomic_DNA"/>
</dbReference>
<feature type="signal peptide" evidence="1">
    <location>
        <begin position="1"/>
        <end position="22"/>
    </location>
</feature>
<keyword evidence="3" id="KW-1185">Reference proteome</keyword>
<dbReference type="RefSeq" id="WP_184200846.1">
    <property type="nucleotide sequence ID" value="NZ_BMOX01000038.1"/>
</dbReference>
<keyword evidence="2" id="KW-0378">Hydrolase</keyword>
<sequence length="356" mass="38827">MRNLLLLLLVSMPLVQPVAAVAREAVTPLAVLGEAVREGDKVRLRWSGLRAPVQISRLTTADARRGTVVAAAVGSDALVDAPANPRPYFLLRGADGRELRLAERVLPLEGGMNFRDLGGYVTIDGRPVKWGKIYRSAVMSGLTAGDYRYLSGLGIGAVCDFRANEERMREPVNWPASMNMKVLTREYKLEMAPLMAMFGGGDISAENTRAAMASFYTEMPVQFGGQFKEMFAELVEGRAPLAFNCSAGKDRTGLAAVLVLLSLGVPRETAIEDYLLSNQHYRPKPPAPGGKPDPMMAMFARLPTDVSQALIGVERRYIEASLAAIDARGGLDRYLREDMGLGPAELARLRQLYLAR</sequence>
<dbReference type="Proteomes" id="UP000538147">
    <property type="component" value="Unassembled WGS sequence"/>
</dbReference>
<dbReference type="GO" id="GO:0004725">
    <property type="term" value="F:protein tyrosine phosphatase activity"/>
    <property type="evidence" value="ECO:0007669"/>
    <property type="project" value="UniProtKB-EC"/>
</dbReference>
<dbReference type="SUPFAM" id="SSF52799">
    <property type="entry name" value="(Phosphotyrosine protein) phosphatases II"/>
    <property type="match status" value="1"/>
</dbReference>
<dbReference type="EC" id="3.1.3.48" evidence="2"/>
<evidence type="ECO:0000313" key="3">
    <source>
        <dbReference type="Proteomes" id="UP000538147"/>
    </source>
</evidence>